<dbReference type="GO" id="GO:0005886">
    <property type="term" value="C:plasma membrane"/>
    <property type="evidence" value="ECO:0007669"/>
    <property type="project" value="TreeGrafter"/>
</dbReference>
<dbReference type="EMBL" id="JXBL01000001">
    <property type="protein sequence ID" value="KIE41478.1"/>
    <property type="molecule type" value="Genomic_DNA"/>
</dbReference>
<organism evidence="2 3">
    <name type="scientific">Geobacter soli</name>
    <dbReference type="NCBI Taxonomy" id="1510391"/>
    <lineage>
        <taxon>Bacteria</taxon>
        <taxon>Pseudomonadati</taxon>
        <taxon>Thermodesulfobacteriota</taxon>
        <taxon>Desulfuromonadia</taxon>
        <taxon>Geobacterales</taxon>
        <taxon>Geobacteraceae</taxon>
        <taxon>Geobacter</taxon>
    </lineage>
</organism>
<dbReference type="AlphaFoldDB" id="A0A0C1TQD9"/>
<name>A0A0C1TQD9_9BACT</name>
<evidence type="ECO:0000313" key="2">
    <source>
        <dbReference type="EMBL" id="KIE41478.1"/>
    </source>
</evidence>
<accession>A0A0C1TQD9</accession>
<dbReference type="Proteomes" id="UP000031433">
    <property type="component" value="Unassembled WGS sequence"/>
</dbReference>
<dbReference type="PANTHER" id="PTHR34821:SF2">
    <property type="entry name" value="INNER MEMBRANE PROTEIN YDCZ"/>
    <property type="match status" value="1"/>
</dbReference>
<feature type="transmembrane region" description="Helical" evidence="1">
    <location>
        <begin position="38"/>
        <end position="56"/>
    </location>
</feature>
<dbReference type="Pfam" id="PF04657">
    <property type="entry name" value="DMT_YdcZ"/>
    <property type="match status" value="1"/>
</dbReference>
<proteinExistence type="predicted"/>
<dbReference type="RefSeq" id="WP_039643262.1">
    <property type="nucleotide sequence ID" value="NZ_JXBL01000001.1"/>
</dbReference>
<feature type="transmembrane region" description="Helical" evidence="1">
    <location>
        <begin position="94"/>
        <end position="114"/>
    </location>
</feature>
<dbReference type="InterPro" id="IPR006750">
    <property type="entry name" value="YdcZ"/>
</dbReference>
<keyword evidence="3" id="KW-1185">Reference proteome</keyword>
<dbReference type="PANTHER" id="PTHR34821">
    <property type="entry name" value="INNER MEMBRANE PROTEIN YDCZ"/>
    <property type="match status" value="1"/>
</dbReference>
<feature type="transmembrane region" description="Helical" evidence="1">
    <location>
        <begin position="68"/>
        <end position="88"/>
    </location>
</feature>
<comment type="caution">
    <text evidence="2">The sequence shown here is derived from an EMBL/GenBank/DDBJ whole genome shotgun (WGS) entry which is preliminary data.</text>
</comment>
<keyword evidence="1" id="KW-0472">Membrane</keyword>
<sequence>MSNLVLFLLMMCGGVFIAVQPSINARLAQKTGVIESSTVSFAVGALALLVVSTMVGKGSLRGVASANWWELTGGLCGAFYVTLIIFAVPRIGTAAAMAATIAAQLATGLLLDHYRLFGYQGAPFDLKRGIGVVLLLIGAALVFRR</sequence>
<feature type="transmembrane region" description="Helical" evidence="1">
    <location>
        <begin position="126"/>
        <end position="143"/>
    </location>
</feature>
<evidence type="ECO:0000256" key="1">
    <source>
        <dbReference type="SAM" id="Phobius"/>
    </source>
</evidence>
<reference evidence="2 3" key="1">
    <citation type="submission" date="2015-01" db="EMBL/GenBank/DDBJ databases">
        <title>Genome sequence of the anaerobic bacterium Geobacter soli GSS01, a dissimilatory Fe(III) reducer from soil.</title>
        <authorList>
            <person name="Yang G."/>
            <person name="Zhou S."/>
        </authorList>
    </citation>
    <scope>NUCLEOTIDE SEQUENCE [LARGE SCALE GENOMIC DNA]</scope>
    <source>
        <strain evidence="2 3">GSS01</strain>
    </source>
</reference>
<protein>
    <submittedName>
        <fullName evidence="2">Membrane protein</fullName>
    </submittedName>
</protein>
<keyword evidence="1" id="KW-1133">Transmembrane helix</keyword>
<evidence type="ECO:0000313" key="3">
    <source>
        <dbReference type="Proteomes" id="UP000031433"/>
    </source>
</evidence>
<gene>
    <name evidence="2" type="ORF">SE37_01940</name>
</gene>
<keyword evidence="1" id="KW-0812">Transmembrane</keyword>